<sequence length="839" mass="89363">MSIIQFQPPDDAPGRGMTWAEPHSAGVNLGPLEYLPGVMLMRQEANLIGDLWNDETRDRMGELYSANDEAQRFADNTFAREDAQIEAYRRRIARIHEVTGVQLRNPMELSKGSVVADFGAGPDVMGGRATLRDAADREMADFRAKLAELSQQHPDQAQLFNPDFDAETRLIVTGAEQRQKNAARAAEDLSGVSRLAATFAGAARGSLRDPLQVATLFLGGGAGVAKGVVGRIGQTVLTEAVINGGVEAAVQSRAQQWRAENGLESGIVPALKQVGLAGLFGGAFGGLVQGGREVAAALKVTDRPGIEAIERLATGEAKAGDFEDVARRLGIELDPAELRTARVAADQKTLDDAAFGSLPGLTDDEAGAMRNAATHAIERGEPMPAGPVIKAPRDPSENIVLSEAAPSAERVEVQGRPVAFERFDPRSLDTDAVAYQYKGGGDEAGVTDRLRGVKRWDATASGKVMVHERTDGQRFVADGHQRLGLAKRLQGEGDANVRLDGYLFREADGWTAEDVRALAAKKNMQEGSGEAIDAARVMRDRPDLLDDGLPMSGAMMRKATALARLSDDAWGMAVNGVIDQNHAALIGELVPDPTMHAAAIADLAKFDPETDRVARSLIEEIMASGVRHETQTDMFGSFDLAKSLLGERVKVLDAAVKVLRQDKRLFAMLGDRADVIQEAGNALDLEGNAVRAVTADTVGAIIERMARTRGPVSDALTEAARRFAGGSNATREARAFIADVQGAIERDGLPALLEAPTPQLAPTHVAEPATREAEAAAGVMPEEPSLFQAAEAEGQVSLWDAIPNGTDADGATRYTTGRELLAQAERDGFLSDAVSFCEV</sequence>
<reference evidence="1 2" key="1">
    <citation type="journal article" date="2016" name="Front. Microbiol.">
        <title>Genomic Resource of Rice Seed Associated Bacteria.</title>
        <authorList>
            <person name="Midha S."/>
            <person name="Bansal K."/>
            <person name="Sharma S."/>
            <person name="Kumar N."/>
            <person name="Patil P.P."/>
            <person name="Chaudhry V."/>
            <person name="Patil P.B."/>
        </authorList>
    </citation>
    <scope>NUCLEOTIDE SEQUENCE [LARGE SCALE GENOMIC DNA]</scope>
    <source>
        <strain evidence="1 2">NS365</strain>
    </source>
</reference>
<dbReference type="AlphaFoldDB" id="A0A147DBN1"/>
<evidence type="ECO:0000313" key="1">
    <source>
        <dbReference type="EMBL" id="KTR08563.1"/>
    </source>
</evidence>
<keyword evidence="2" id="KW-1185">Reference proteome</keyword>
<dbReference type="PATRIC" id="fig|401562.4.peg.222"/>
<dbReference type="Proteomes" id="UP000078529">
    <property type="component" value="Unassembled WGS sequence"/>
</dbReference>
<dbReference type="EMBL" id="LDQA01000001">
    <property type="protein sequence ID" value="KTR08563.1"/>
    <property type="molecule type" value="Genomic_DNA"/>
</dbReference>
<accession>A0A147DBN1</accession>
<proteinExistence type="predicted"/>
<protein>
    <recommendedName>
        <fullName evidence="3">DdrB-like domain-containing protein</fullName>
    </recommendedName>
</protein>
<organism evidence="1 2">
    <name type="scientific">Aureimonas ureilytica</name>
    <dbReference type="NCBI Taxonomy" id="401562"/>
    <lineage>
        <taxon>Bacteria</taxon>
        <taxon>Pseudomonadati</taxon>
        <taxon>Pseudomonadota</taxon>
        <taxon>Alphaproteobacteria</taxon>
        <taxon>Hyphomicrobiales</taxon>
        <taxon>Aurantimonadaceae</taxon>
        <taxon>Aureimonas</taxon>
    </lineage>
</organism>
<gene>
    <name evidence="1" type="ORF">NS365_01105</name>
</gene>
<evidence type="ECO:0000313" key="2">
    <source>
        <dbReference type="Proteomes" id="UP000078529"/>
    </source>
</evidence>
<comment type="caution">
    <text evidence="1">The sequence shown here is derived from an EMBL/GenBank/DDBJ whole genome shotgun (WGS) entry which is preliminary data.</text>
</comment>
<evidence type="ECO:0008006" key="3">
    <source>
        <dbReference type="Google" id="ProtNLM"/>
    </source>
</evidence>
<name>A0A147DBN1_9HYPH</name>
<dbReference type="RefSeq" id="WP_058598421.1">
    <property type="nucleotide sequence ID" value="NZ_LDQA01000001.1"/>
</dbReference>